<dbReference type="Pfam" id="PF20684">
    <property type="entry name" value="Fung_rhodopsin"/>
    <property type="match status" value="1"/>
</dbReference>
<evidence type="ECO:0000256" key="2">
    <source>
        <dbReference type="ARBA" id="ARBA00022692"/>
    </source>
</evidence>
<keyword evidence="3 7" id="KW-1133">Transmembrane helix</keyword>
<name>A0AAN6SCR4_9PEZI</name>
<keyword evidence="2 7" id="KW-0812">Transmembrane</keyword>
<evidence type="ECO:0000256" key="3">
    <source>
        <dbReference type="ARBA" id="ARBA00022989"/>
    </source>
</evidence>
<feature type="domain" description="Rhodopsin" evidence="8">
    <location>
        <begin position="31"/>
        <end position="267"/>
    </location>
</feature>
<feature type="transmembrane region" description="Helical" evidence="7">
    <location>
        <begin position="173"/>
        <end position="195"/>
    </location>
</feature>
<dbReference type="AlphaFoldDB" id="A0AAN6SCR4"/>
<evidence type="ECO:0000259" key="8">
    <source>
        <dbReference type="Pfam" id="PF20684"/>
    </source>
</evidence>
<sequence>MALPTDTDSAVPRLIVTFSVLVSLAGITLGFRFYCKHRYAKQLGVDDLLLGLSYLILTSGAIFTAVAIRHGFGQHIWNIKLLKDAITSARIVFTGGAFVFSGIALAKTSICLTLYKIARKKWQRWTLVFIAASVLVTKLLSGIFIFISCTPVQKRWNPLIEGKCWDINVLCRYWSFSGAWSAVTDLALVVLPWSIIWHLQVKRLEKIVLGFVLSLGLLTGIVAAIKTTYIKSSDLENDFTYAAADLVVWESAELGVAIIAVSIPFGRLAVQDYFKRKRAQSVGNTNSQVSGTRCTQPDTSESTMVRRDGNDADDEVPFARQLAKPKAIDGARSRTVSLEQFLREAAEMPGAWRESGGIMLTREFSVGRHRRDVSEEEVGFRAWSPPPASNV</sequence>
<evidence type="ECO:0000256" key="1">
    <source>
        <dbReference type="ARBA" id="ARBA00004141"/>
    </source>
</evidence>
<evidence type="ECO:0000256" key="6">
    <source>
        <dbReference type="SAM" id="MobiDB-lite"/>
    </source>
</evidence>
<reference evidence="9" key="2">
    <citation type="submission" date="2023-06" db="EMBL/GenBank/DDBJ databases">
        <authorList>
            <consortium name="Lawrence Berkeley National Laboratory"/>
            <person name="Mondo S.J."/>
            <person name="Hensen N."/>
            <person name="Bonometti L."/>
            <person name="Westerberg I."/>
            <person name="Brannstrom I.O."/>
            <person name="Guillou S."/>
            <person name="Cros-Aarteil S."/>
            <person name="Calhoun S."/>
            <person name="Haridas S."/>
            <person name="Kuo A."/>
            <person name="Pangilinan J."/>
            <person name="Riley R."/>
            <person name="Labutti K."/>
            <person name="Andreopoulos B."/>
            <person name="Lipzen A."/>
            <person name="Chen C."/>
            <person name="Yanf M."/>
            <person name="Daum C."/>
            <person name="Ng V."/>
            <person name="Clum A."/>
            <person name="Steindorff A."/>
            <person name="Ohm R."/>
            <person name="Martin F."/>
            <person name="Silar P."/>
            <person name="Natvig D."/>
            <person name="Lalanne C."/>
            <person name="Gautier V."/>
            <person name="Ament-Velasquez S.L."/>
            <person name="Kruys A."/>
            <person name="Hutchinson M.I."/>
            <person name="Powell A.J."/>
            <person name="Barry K."/>
            <person name="Miller A.N."/>
            <person name="Grigoriev I.V."/>
            <person name="Debuchy R."/>
            <person name="Gladieux P."/>
            <person name="Thoren M.H."/>
            <person name="Johannesson H."/>
        </authorList>
    </citation>
    <scope>NUCLEOTIDE SEQUENCE</scope>
    <source>
        <strain evidence="9">CBS 626.80</strain>
    </source>
</reference>
<feature type="transmembrane region" description="Helical" evidence="7">
    <location>
        <begin position="14"/>
        <end position="35"/>
    </location>
</feature>
<comment type="subcellular location">
    <subcellularLocation>
        <location evidence="1">Membrane</location>
        <topology evidence="1">Multi-pass membrane protein</topology>
    </subcellularLocation>
</comment>
<dbReference type="GO" id="GO:0016020">
    <property type="term" value="C:membrane"/>
    <property type="evidence" value="ECO:0007669"/>
    <property type="project" value="UniProtKB-SubCell"/>
</dbReference>
<dbReference type="PANTHER" id="PTHR33048:SF42">
    <property type="entry name" value="INTEGRAL MEMBRANE PROTEIN"/>
    <property type="match status" value="1"/>
</dbReference>
<comment type="caution">
    <text evidence="9">The sequence shown here is derived from an EMBL/GenBank/DDBJ whole genome shotgun (WGS) entry which is preliminary data.</text>
</comment>
<evidence type="ECO:0000256" key="4">
    <source>
        <dbReference type="ARBA" id="ARBA00023136"/>
    </source>
</evidence>
<feature type="transmembrane region" description="Helical" evidence="7">
    <location>
        <begin position="127"/>
        <end position="153"/>
    </location>
</feature>
<evidence type="ECO:0000313" key="9">
    <source>
        <dbReference type="EMBL" id="KAK3948830.1"/>
    </source>
</evidence>
<comment type="similarity">
    <text evidence="5">Belongs to the SAT4 family.</text>
</comment>
<dbReference type="PANTHER" id="PTHR33048">
    <property type="entry name" value="PTH11-LIKE INTEGRAL MEMBRANE PROTEIN (AFU_ORTHOLOGUE AFUA_5G11245)"/>
    <property type="match status" value="1"/>
</dbReference>
<organism evidence="9 10">
    <name type="scientific">Pseudoneurospora amorphoporcata</name>
    <dbReference type="NCBI Taxonomy" id="241081"/>
    <lineage>
        <taxon>Eukaryota</taxon>
        <taxon>Fungi</taxon>
        <taxon>Dikarya</taxon>
        <taxon>Ascomycota</taxon>
        <taxon>Pezizomycotina</taxon>
        <taxon>Sordariomycetes</taxon>
        <taxon>Sordariomycetidae</taxon>
        <taxon>Sordariales</taxon>
        <taxon>Sordariaceae</taxon>
        <taxon>Pseudoneurospora</taxon>
    </lineage>
</organism>
<dbReference type="InterPro" id="IPR052337">
    <property type="entry name" value="SAT4-like"/>
</dbReference>
<feature type="transmembrane region" description="Helical" evidence="7">
    <location>
        <begin position="88"/>
        <end position="115"/>
    </location>
</feature>
<protein>
    <recommendedName>
        <fullName evidence="8">Rhodopsin domain-containing protein</fullName>
    </recommendedName>
</protein>
<feature type="compositionally biased region" description="Polar residues" evidence="6">
    <location>
        <begin position="284"/>
        <end position="303"/>
    </location>
</feature>
<keyword evidence="10" id="KW-1185">Reference proteome</keyword>
<dbReference type="Proteomes" id="UP001303222">
    <property type="component" value="Unassembled WGS sequence"/>
</dbReference>
<proteinExistence type="inferred from homology"/>
<evidence type="ECO:0000313" key="10">
    <source>
        <dbReference type="Proteomes" id="UP001303222"/>
    </source>
</evidence>
<reference evidence="9" key="1">
    <citation type="journal article" date="2023" name="Mol. Phylogenet. Evol.">
        <title>Genome-scale phylogeny and comparative genomics of the fungal order Sordariales.</title>
        <authorList>
            <person name="Hensen N."/>
            <person name="Bonometti L."/>
            <person name="Westerberg I."/>
            <person name="Brannstrom I.O."/>
            <person name="Guillou S."/>
            <person name="Cros-Aarteil S."/>
            <person name="Calhoun S."/>
            <person name="Haridas S."/>
            <person name="Kuo A."/>
            <person name="Mondo S."/>
            <person name="Pangilinan J."/>
            <person name="Riley R."/>
            <person name="LaButti K."/>
            <person name="Andreopoulos B."/>
            <person name="Lipzen A."/>
            <person name="Chen C."/>
            <person name="Yan M."/>
            <person name="Daum C."/>
            <person name="Ng V."/>
            <person name="Clum A."/>
            <person name="Steindorff A."/>
            <person name="Ohm R.A."/>
            <person name="Martin F."/>
            <person name="Silar P."/>
            <person name="Natvig D.O."/>
            <person name="Lalanne C."/>
            <person name="Gautier V."/>
            <person name="Ament-Velasquez S.L."/>
            <person name="Kruys A."/>
            <person name="Hutchinson M.I."/>
            <person name="Powell A.J."/>
            <person name="Barry K."/>
            <person name="Miller A.N."/>
            <person name="Grigoriev I.V."/>
            <person name="Debuchy R."/>
            <person name="Gladieux P."/>
            <person name="Hiltunen Thoren M."/>
            <person name="Johannesson H."/>
        </authorList>
    </citation>
    <scope>NUCLEOTIDE SEQUENCE</scope>
    <source>
        <strain evidence="9">CBS 626.80</strain>
    </source>
</reference>
<evidence type="ECO:0000256" key="7">
    <source>
        <dbReference type="SAM" id="Phobius"/>
    </source>
</evidence>
<feature type="region of interest" description="Disordered" evidence="6">
    <location>
        <begin position="284"/>
        <end position="312"/>
    </location>
</feature>
<keyword evidence="4 7" id="KW-0472">Membrane</keyword>
<feature type="transmembrane region" description="Helical" evidence="7">
    <location>
        <begin position="47"/>
        <end position="68"/>
    </location>
</feature>
<dbReference type="EMBL" id="MU859242">
    <property type="protein sequence ID" value="KAK3948830.1"/>
    <property type="molecule type" value="Genomic_DNA"/>
</dbReference>
<evidence type="ECO:0000256" key="5">
    <source>
        <dbReference type="ARBA" id="ARBA00038359"/>
    </source>
</evidence>
<dbReference type="InterPro" id="IPR049326">
    <property type="entry name" value="Rhodopsin_dom_fungi"/>
</dbReference>
<feature type="transmembrane region" description="Helical" evidence="7">
    <location>
        <begin position="207"/>
        <end position="226"/>
    </location>
</feature>
<accession>A0AAN6SCR4</accession>
<gene>
    <name evidence="9" type="ORF">QBC32DRAFT_350586</name>
</gene>
<feature type="transmembrane region" description="Helical" evidence="7">
    <location>
        <begin position="246"/>
        <end position="270"/>
    </location>
</feature>